<name>A0A202BAG2_CHRVL</name>
<evidence type="ECO:0000313" key="2">
    <source>
        <dbReference type="Proteomes" id="UP000196342"/>
    </source>
</evidence>
<protein>
    <submittedName>
        <fullName evidence="1">Uncharacterized protein</fullName>
    </submittedName>
</protein>
<dbReference type="AlphaFoldDB" id="A0A202BAG2"/>
<evidence type="ECO:0000313" key="1">
    <source>
        <dbReference type="EMBL" id="OVE48546.1"/>
    </source>
</evidence>
<proteinExistence type="predicted"/>
<accession>A0A202BAG2</accession>
<dbReference type="Proteomes" id="UP000196342">
    <property type="component" value="Unassembled WGS sequence"/>
</dbReference>
<dbReference type="RefSeq" id="WP_176394182.1">
    <property type="nucleotide sequence ID" value="NZ_NHOO01000006.1"/>
</dbReference>
<reference evidence="1 2" key="1">
    <citation type="submission" date="2017-05" db="EMBL/GenBank/DDBJ databases">
        <title>Chromobacterium violaceum GHPS1 isolated from Hydrocarbon polluted soil in French Guiana display an awesome secondary metabolite arsenal and a battery of drug and heavy-metal-resistance and detoxification of xenobiotics proteins.</title>
        <authorList>
            <person name="Belbahri L."/>
        </authorList>
    </citation>
    <scope>NUCLEOTIDE SEQUENCE [LARGE SCALE GENOMIC DNA]</scope>
    <source>
        <strain evidence="1 2">GHPS1</strain>
    </source>
</reference>
<keyword evidence="2" id="KW-1185">Reference proteome</keyword>
<sequence>QTDQLNLQTMFAASQSSNPPTSYFIYCSPTPMQNPPLVQHTQAQMLQVLADLNAWRTAQQQKYNMLVQQVLAAKTVSAVQAAVWS</sequence>
<organism evidence="1 2">
    <name type="scientific">Chromobacterium violaceum</name>
    <dbReference type="NCBI Taxonomy" id="536"/>
    <lineage>
        <taxon>Bacteria</taxon>
        <taxon>Pseudomonadati</taxon>
        <taxon>Pseudomonadota</taxon>
        <taxon>Betaproteobacteria</taxon>
        <taxon>Neisseriales</taxon>
        <taxon>Chromobacteriaceae</taxon>
        <taxon>Chromobacterium</taxon>
    </lineage>
</organism>
<feature type="non-terminal residue" evidence="1">
    <location>
        <position position="1"/>
    </location>
</feature>
<gene>
    <name evidence="1" type="ORF">CBW21_08245</name>
</gene>
<dbReference type="EMBL" id="NHOO01000006">
    <property type="protein sequence ID" value="OVE48546.1"/>
    <property type="molecule type" value="Genomic_DNA"/>
</dbReference>
<comment type="caution">
    <text evidence="1">The sequence shown here is derived from an EMBL/GenBank/DDBJ whole genome shotgun (WGS) entry which is preliminary data.</text>
</comment>